<evidence type="ECO:0000313" key="2">
    <source>
        <dbReference type="Proteomes" id="UP000325576"/>
    </source>
</evidence>
<dbReference type="OrthoDB" id="3467114at2"/>
<proteinExistence type="predicted"/>
<protein>
    <recommendedName>
        <fullName evidence="3">Acyl-CoA thioesterase</fullName>
    </recommendedName>
</protein>
<evidence type="ECO:0000313" key="1">
    <source>
        <dbReference type="EMBL" id="KAB2586751.1"/>
    </source>
</evidence>
<dbReference type="Proteomes" id="UP000325576">
    <property type="component" value="Unassembled WGS sequence"/>
</dbReference>
<evidence type="ECO:0008006" key="3">
    <source>
        <dbReference type="Google" id="ProtNLM"/>
    </source>
</evidence>
<dbReference type="SUPFAM" id="SSF54637">
    <property type="entry name" value="Thioesterase/thiol ester dehydrase-isomerase"/>
    <property type="match status" value="1"/>
</dbReference>
<dbReference type="EMBL" id="MRBO01000132">
    <property type="protein sequence ID" value="KAB2586751.1"/>
    <property type="molecule type" value="Genomic_DNA"/>
</dbReference>
<organism evidence="1 2">
    <name type="scientific">Rhodococcus erythropolis</name>
    <name type="common">Arthrobacter picolinophilus</name>
    <dbReference type="NCBI Taxonomy" id="1833"/>
    <lineage>
        <taxon>Bacteria</taxon>
        <taxon>Bacillati</taxon>
        <taxon>Actinomycetota</taxon>
        <taxon>Actinomycetes</taxon>
        <taxon>Mycobacteriales</taxon>
        <taxon>Nocardiaceae</taxon>
        <taxon>Rhodococcus</taxon>
        <taxon>Rhodococcus erythropolis group</taxon>
    </lineage>
</organism>
<accession>A0A0C2VJ27</accession>
<sequence length="142" mass="16089">MTRASIRIERVVDWQDTDAAGHYHHSTIIRWVEAAESALYEQLGCLHLFGVVPRIKYDVEYSERLWHQDLVHVELTVSRIGTSSLTFEFRVDRDETIAATGTLTVVHTDGARGGSSPWPEHIRAGFETGERQQPVTQTNTTN</sequence>
<dbReference type="CDD" id="cd00586">
    <property type="entry name" value="4HBT"/>
    <property type="match status" value="1"/>
</dbReference>
<name>A0A0C2VJ27_RHOER</name>
<dbReference type="RefSeq" id="WP_042953138.1">
    <property type="nucleotide sequence ID" value="NZ_MRCL01000020.1"/>
</dbReference>
<reference evidence="1 2" key="1">
    <citation type="journal article" date="2017" name="Poromechanics V (2013)">
        <title>Genomic Characterization of the Arsenic-Tolerant Actinobacterium, &lt;i&gt;Rhodococcus erythropolis&lt;/i&gt; S43.</title>
        <authorList>
            <person name="Retamal-Morales G."/>
            <person name="Mehnert M."/>
            <person name="Schwabe R."/>
            <person name="Tischler D."/>
            <person name="Schloemann M."/>
            <person name="Levican G.J."/>
        </authorList>
    </citation>
    <scope>NUCLEOTIDE SEQUENCE [LARGE SCALE GENOMIC DNA]</scope>
    <source>
        <strain evidence="1 2">S43</strain>
    </source>
</reference>
<comment type="caution">
    <text evidence="1">The sequence shown here is derived from an EMBL/GenBank/DDBJ whole genome shotgun (WGS) entry which is preliminary data.</text>
</comment>
<dbReference type="InterPro" id="IPR029069">
    <property type="entry name" value="HotDog_dom_sf"/>
</dbReference>
<dbReference type="Gene3D" id="3.10.129.10">
    <property type="entry name" value="Hotdog Thioesterase"/>
    <property type="match status" value="1"/>
</dbReference>
<gene>
    <name evidence="1" type="ORF">BS297_03615</name>
</gene>
<dbReference type="AlphaFoldDB" id="A0A0C2VJ27"/>
<dbReference type="Pfam" id="PF13279">
    <property type="entry name" value="4HBT_2"/>
    <property type="match status" value="1"/>
</dbReference>